<dbReference type="SMART" id="SM00790">
    <property type="entry name" value="AFOR_N"/>
    <property type="match status" value="1"/>
</dbReference>
<dbReference type="RefSeq" id="WP_281792955.1">
    <property type="nucleotide sequence ID" value="NZ_BSDR01000001.1"/>
</dbReference>
<evidence type="ECO:0000256" key="7">
    <source>
        <dbReference type="ARBA" id="ARBA00023014"/>
    </source>
</evidence>
<dbReference type="AlphaFoldDB" id="A0A9W6FS83"/>
<dbReference type="InterPro" id="IPR013984">
    <property type="entry name" value="Ald_Fedxn_OxRdtase_dom2"/>
</dbReference>
<dbReference type="InterPro" id="IPR001203">
    <property type="entry name" value="OxRdtase_Ald_Fedxn_C"/>
</dbReference>
<dbReference type="SUPFAM" id="SSF56228">
    <property type="entry name" value="Aldehyde ferredoxin oxidoreductase, N-terminal domain"/>
    <property type="match status" value="1"/>
</dbReference>
<keyword evidence="5" id="KW-0560">Oxidoreductase</keyword>
<reference evidence="10" key="1">
    <citation type="submission" date="2022-12" db="EMBL/GenBank/DDBJ databases">
        <title>Reference genome sequencing for broad-spectrum identification of bacterial and archaeal isolates by mass spectrometry.</title>
        <authorList>
            <person name="Sekiguchi Y."/>
            <person name="Tourlousse D.M."/>
        </authorList>
    </citation>
    <scope>NUCLEOTIDE SEQUENCE</scope>
    <source>
        <strain evidence="10">ASRB1</strain>
    </source>
</reference>
<keyword evidence="7" id="KW-0411">Iron-sulfur</keyword>
<dbReference type="Pfam" id="PF01314">
    <property type="entry name" value="AFOR_C"/>
    <property type="match status" value="1"/>
</dbReference>
<dbReference type="GO" id="GO:0046872">
    <property type="term" value="F:metal ion binding"/>
    <property type="evidence" value="ECO:0007669"/>
    <property type="project" value="UniProtKB-KW"/>
</dbReference>
<evidence type="ECO:0000256" key="2">
    <source>
        <dbReference type="ARBA" id="ARBA00011032"/>
    </source>
</evidence>
<name>A0A9W6FS83_9BACT</name>
<keyword evidence="6" id="KW-0408">Iron</keyword>
<dbReference type="SUPFAM" id="SSF48310">
    <property type="entry name" value="Aldehyde ferredoxin oxidoreductase, C-terminal domains"/>
    <property type="match status" value="1"/>
</dbReference>
<evidence type="ECO:0000256" key="6">
    <source>
        <dbReference type="ARBA" id="ARBA00023004"/>
    </source>
</evidence>
<dbReference type="PANTHER" id="PTHR30038:SF8">
    <property type="entry name" value="ALDEHYDE FERREDOXIN OXIDOREDUCTASE"/>
    <property type="match status" value="1"/>
</dbReference>
<dbReference type="InterPro" id="IPR036503">
    <property type="entry name" value="Ald_Fedxn_OxRdtase_N_sf"/>
</dbReference>
<dbReference type="InterPro" id="IPR013983">
    <property type="entry name" value="Ald_Fedxn_OxRdtase_N"/>
</dbReference>
<evidence type="ECO:0000256" key="1">
    <source>
        <dbReference type="ARBA" id="ARBA00001966"/>
    </source>
</evidence>
<accession>A0A9W6FS83</accession>
<evidence type="ECO:0000256" key="3">
    <source>
        <dbReference type="ARBA" id="ARBA00022485"/>
    </source>
</evidence>
<feature type="domain" description="Aldehyde ferredoxin oxidoreductase N-terminal" evidence="9">
    <location>
        <begin position="5"/>
        <end position="205"/>
    </location>
</feature>
<sequence length="584" mass="64661">MIRDHFRIFSVDLATGRGSIENLEGRDTVGGGSGLAAMLFEKYGLSDRPWDDPEQPLIFAIGPLTGYFPLMSKTVCAFKSPYHDQYAESHGGGRSALSLRFADLDALVIRGKAPTPSCLSVGSRHLDLRDVHFLWGMDLIKTGKMLRRMYKGSGHRSILRIGPAGENRSAMACINVDTYRHFGRLGCGAVMGAKNLKGIVIMGDGAFPLPEGKEYPKLFAEVHRKMTDTDMMEKYHNFGTPINMAVLNGIHALPIRNLQKTSDPDIEGITGETFARDTLLRNAACAGCPVGCIHVGFVRERFREENRYLYRQVSYDHEPIFAAGAMLHVTNAFSVLALLDTVEREGLDIMSAGVALAWATEALEKGIISTKETIVPLRFGDETAYREAFQHLGASSNDFYRILGQGTMKAAEHYGGADFACVLGQEMAGYATGEVFFVSQALGLRHSHLDTGGYSYDQKDKEPDVAGAVRFLVEDERARVLLTSLVSCLFARGVYKEQVISDCLRSVGYTTLSDRIGTVSGEVQKLRWRMRLRTGFDPHTVSIPKRFLEVETWRGRIDGIYLNEIKDAYAEAILALARDECETY</sequence>
<proteinExistence type="inferred from homology"/>
<dbReference type="Gene3D" id="1.10.569.10">
    <property type="entry name" value="Aldehyde Ferredoxin Oxidoreductase Protein, subunit A, domain 2"/>
    <property type="match status" value="1"/>
</dbReference>
<evidence type="ECO:0000259" key="9">
    <source>
        <dbReference type="SMART" id="SM00790"/>
    </source>
</evidence>
<dbReference type="InterPro" id="IPR051919">
    <property type="entry name" value="W-dependent_AOR"/>
</dbReference>
<comment type="caution">
    <text evidence="10">The sequence shown here is derived from an EMBL/GenBank/DDBJ whole genome shotgun (WGS) entry which is preliminary data.</text>
</comment>
<keyword evidence="4" id="KW-0479">Metal-binding</keyword>
<comment type="cofactor">
    <cofactor evidence="8">
        <name>tungstopterin</name>
        <dbReference type="ChEBI" id="CHEBI:30402"/>
    </cofactor>
</comment>
<evidence type="ECO:0000256" key="4">
    <source>
        <dbReference type="ARBA" id="ARBA00022723"/>
    </source>
</evidence>
<evidence type="ECO:0000256" key="5">
    <source>
        <dbReference type="ARBA" id="ARBA00023002"/>
    </source>
</evidence>
<dbReference type="GO" id="GO:0009055">
    <property type="term" value="F:electron transfer activity"/>
    <property type="evidence" value="ECO:0007669"/>
    <property type="project" value="InterPro"/>
</dbReference>
<dbReference type="GO" id="GO:0016625">
    <property type="term" value="F:oxidoreductase activity, acting on the aldehyde or oxo group of donors, iron-sulfur protein as acceptor"/>
    <property type="evidence" value="ECO:0007669"/>
    <property type="project" value="InterPro"/>
</dbReference>
<comment type="cofactor">
    <cofactor evidence="1">
        <name>[4Fe-4S] cluster</name>
        <dbReference type="ChEBI" id="CHEBI:49883"/>
    </cofactor>
</comment>
<dbReference type="PANTHER" id="PTHR30038">
    <property type="entry name" value="ALDEHYDE FERREDOXIN OXIDOREDUCTASE"/>
    <property type="match status" value="1"/>
</dbReference>
<dbReference type="InterPro" id="IPR036021">
    <property type="entry name" value="Tungsten_al_ferr_oxy-like_C"/>
</dbReference>
<keyword evidence="11" id="KW-1185">Reference proteome</keyword>
<dbReference type="Proteomes" id="UP001144372">
    <property type="component" value="Unassembled WGS sequence"/>
</dbReference>
<organism evidence="10 11">
    <name type="scientific">Desulforhabdus amnigena</name>
    <dbReference type="NCBI Taxonomy" id="40218"/>
    <lineage>
        <taxon>Bacteria</taxon>
        <taxon>Pseudomonadati</taxon>
        <taxon>Thermodesulfobacteriota</taxon>
        <taxon>Syntrophobacteria</taxon>
        <taxon>Syntrophobacterales</taxon>
        <taxon>Syntrophobacteraceae</taxon>
        <taxon>Desulforhabdus</taxon>
    </lineage>
</organism>
<evidence type="ECO:0000256" key="8">
    <source>
        <dbReference type="ARBA" id="ARBA00049934"/>
    </source>
</evidence>
<gene>
    <name evidence="10" type="ORF">DAMNIGENAA_12020</name>
</gene>
<dbReference type="Gene3D" id="3.60.9.10">
    <property type="entry name" value="Aldehyde ferredoxin oxidoreductase, N-terminal domain"/>
    <property type="match status" value="1"/>
</dbReference>
<comment type="similarity">
    <text evidence="2">Belongs to the AOR/FOR family.</text>
</comment>
<evidence type="ECO:0000313" key="10">
    <source>
        <dbReference type="EMBL" id="GLI33769.1"/>
    </source>
</evidence>
<dbReference type="GO" id="GO:0051539">
    <property type="term" value="F:4 iron, 4 sulfur cluster binding"/>
    <property type="evidence" value="ECO:0007669"/>
    <property type="project" value="UniProtKB-KW"/>
</dbReference>
<keyword evidence="3" id="KW-0004">4Fe-4S</keyword>
<evidence type="ECO:0000313" key="11">
    <source>
        <dbReference type="Proteomes" id="UP001144372"/>
    </source>
</evidence>
<dbReference type="InterPro" id="IPR013985">
    <property type="entry name" value="Ald_Fedxn_OxRdtase_dom3"/>
</dbReference>
<dbReference type="Pfam" id="PF02730">
    <property type="entry name" value="AFOR_N"/>
    <property type="match status" value="1"/>
</dbReference>
<protein>
    <submittedName>
        <fullName evidence="10">Aldehyde ferredoxin oxidoreductase</fullName>
    </submittedName>
</protein>
<dbReference type="EMBL" id="BSDR01000001">
    <property type="protein sequence ID" value="GLI33769.1"/>
    <property type="molecule type" value="Genomic_DNA"/>
</dbReference>
<dbReference type="Gene3D" id="1.10.599.10">
    <property type="entry name" value="Aldehyde Ferredoxin Oxidoreductase Protein, subunit A, domain 3"/>
    <property type="match status" value="1"/>
</dbReference>